<gene>
    <name evidence="9" type="ORF">SCLAV_p0788</name>
</gene>
<dbReference type="eggNOG" id="COG0399">
    <property type="taxonomic scope" value="Bacteria"/>
</dbReference>
<evidence type="ECO:0000313" key="10">
    <source>
        <dbReference type="Proteomes" id="UP000002357"/>
    </source>
</evidence>
<dbReference type="Gene3D" id="3.40.640.10">
    <property type="entry name" value="Type I PLP-dependent aspartate aminotransferase-like (Major domain)"/>
    <property type="match status" value="1"/>
</dbReference>
<keyword evidence="9" id="KW-0614">Plasmid</keyword>
<dbReference type="InterPro" id="IPR000653">
    <property type="entry name" value="DegT/StrS_aminotransferase"/>
</dbReference>
<evidence type="ECO:0000256" key="7">
    <source>
        <dbReference type="PIRSR" id="PIRSR000390-2"/>
    </source>
</evidence>
<protein>
    <submittedName>
        <fullName evidence="9">Pleiotropic regulatory protein DegT</fullName>
    </submittedName>
</protein>
<dbReference type="GO" id="GO:0000271">
    <property type="term" value="P:polysaccharide biosynthetic process"/>
    <property type="evidence" value="ECO:0007669"/>
    <property type="project" value="TreeGrafter"/>
</dbReference>
<accession>D5SK32</accession>
<evidence type="ECO:0000256" key="5">
    <source>
        <dbReference type="ARBA" id="ARBA00038398"/>
    </source>
</evidence>
<evidence type="ECO:0000256" key="3">
    <source>
        <dbReference type="ARBA" id="ARBA00022679"/>
    </source>
</evidence>
<evidence type="ECO:0000256" key="1">
    <source>
        <dbReference type="ARBA" id="ARBA00001933"/>
    </source>
</evidence>
<dbReference type="GO" id="GO:0030170">
    <property type="term" value="F:pyridoxal phosphate binding"/>
    <property type="evidence" value="ECO:0007669"/>
    <property type="project" value="TreeGrafter"/>
</dbReference>
<evidence type="ECO:0000256" key="8">
    <source>
        <dbReference type="SAM" id="MobiDB-lite"/>
    </source>
</evidence>
<proteinExistence type="inferred from homology"/>
<dbReference type="AlphaFoldDB" id="D5SK32"/>
<dbReference type="PIRSF" id="PIRSF000390">
    <property type="entry name" value="PLP_StrS"/>
    <property type="match status" value="1"/>
</dbReference>
<dbReference type="EMBL" id="CM000914">
    <property type="protein sequence ID" value="EFG04275.2"/>
    <property type="molecule type" value="Genomic_DNA"/>
</dbReference>
<keyword evidence="2" id="KW-0032">Aminotransferase</keyword>
<dbReference type="PANTHER" id="PTHR30244">
    <property type="entry name" value="TRANSAMINASE"/>
    <property type="match status" value="1"/>
</dbReference>
<keyword evidence="4 7" id="KW-0663">Pyridoxal phosphate</keyword>
<dbReference type="Proteomes" id="UP000002357">
    <property type="component" value="Plasmid pSCL4"/>
</dbReference>
<name>D5SK32_STRCL</name>
<keyword evidence="3" id="KW-0808">Transferase</keyword>
<dbReference type="GO" id="GO:0008483">
    <property type="term" value="F:transaminase activity"/>
    <property type="evidence" value="ECO:0007669"/>
    <property type="project" value="UniProtKB-KW"/>
</dbReference>
<sequence length="401" mass="43813">MPTDPTTVPRCKAPRRWPDEPAQGGWYTDAEDAAMREVMDDSLSWRTGWRGTERITSFEDAFAAKADSRYAIAFNGGGPALEMVLHCLGLQPGDEVISCGLNFVGTHLPVLHQGGTLVLAEPDPLTLNLDPVDVEPRFTTRTRAILVTHWNGLVADLRPFLRLAACHPHPRHGPPVVIVDAARACGGTTPAGHPVGAEGWATVFSFETKKLMTTHGQGGMVTTQDDALASQLRRLRTYGLSRHWGTNQQLNKAQAAVGAVQLSRLDEMNAARVARGHQRTRLLEDVPYLTLPPTLTGGQHLYYRHNLLVPESWAGAGRDALMETLAERYGLGSIINDPPTYTSHDYIHARTHGQACPRAEQLAARLLCPCLHPLISDAEEQEICDAIREAAEQVARAFGTV</sequence>
<dbReference type="SUPFAM" id="SSF53383">
    <property type="entry name" value="PLP-dependent transferases"/>
    <property type="match status" value="1"/>
</dbReference>
<evidence type="ECO:0000256" key="6">
    <source>
        <dbReference type="PIRSR" id="PIRSR000390-1"/>
    </source>
</evidence>
<dbReference type="InterPro" id="IPR015422">
    <property type="entry name" value="PyrdxlP-dep_Trfase_small"/>
</dbReference>
<dbReference type="Gene3D" id="3.90.1150.10">
    <property type="entry name" value="Aspartate Aminotransferase, domain 1"/>
    <property type="match status" value="1"/>
</dbReference>
<organism evidence="9 10">
    <name type="scientific">Streptomyces clavuligerus</name>
    <dbReference type="NCBI Taxonomy" id="1901"/>
    <lineage>
        <taxon>Bacteria</taxon>
        <taxon>Bacillati</taxon>
        <taxon>Actinomycetota</taxon>
        <taxon>Actinomycetes</taxon>
        <taxon>Kitasatosporales</taxon>
        <taxon>Streptomycetaceae</taxon>
        <taxon>Streptomyces</taxon>
    </lineage>
</organism>
<dbReference type="GeneID" id="93733900"/>
<dbReference type="OrthoDB" id="9804264at2"/>
<feature type="active site" description="Proton acceptor" evidence="6">
    <location>
        <position position="210"/>
    </location>
</feature>
<evidence type="ECO:0000256" key="2">
    <source>
        <dbReference type="ARBA" id="ARBA00022576"/>
    </source>
</evidence>
<evidence type="ECO:0000256" key="4">
    <source>
        <dbReference type="ARBA" id="ARBA00022898"/>
    </source>
</evidence>
<geneLocation type="plasmid" evidence="9 10">
    <name>pSCL4</name>
</geneLocation>
<comment type="similarity">
    <text evidence="5">Belongs to the DegT/DnrJ/EryC1 family. L-glutamine:2-deoxy-scyllo-inosose/scyllo-inosose aminotransferase subfamily.</text>
</comment>
<evidence type="ECO:0000313" key="9">
    <source>
        <dbReference type="EMBL" id="EFG04275.2"/>
    </source>
</evidence>
<dbReference type="Pfam" id="PF01041">
    <property type="entry name" value="DegT_DnrJ_EryC1"/>
    <property type="match status" value="1"/>
</dbReference>
<feature type="modified residue" description="N6-(pyridoxal phosphate)lysine" evidence="7">
    <location>
        <position position="210"/>
    </location>
</feature>
<feature type="region of interest" description="Disordered" evidence="8">
    <location>
        <begin position="1"/>
        <end position="23"/>
    </location>
</feature>
<dbReference type="KEGG" id="sclf:BB341_28160"/>
<comment type="cofactor">
    <cofactor evidence="1">
        <name>pyridoxal 5'-phosphate</name>
        <dbReference type="ChEBI" id="CHEBI:597326"/>
    </cofactor>
</comment>
<dbReference type="PANTHER" id="PTHR30244:SF34">
    <property type="entry name" value="DTDP-4-AMINO-4,6-DIDEOXYGALACTOSE TRANSAMINASE"/>
    <property type="match status" value="1"/>
</dbReference>
<dbReference type="InterPro" id="IPR015421">
    <property type="entry name" value="PyrdxlP-dep_Trfase_major"/>
</dbReference>
<dbReference type="RefSeq" id="WP_003963293.1">
    <property type="nucleotide sequence ID" value="NZ_CM000914.1"/>
</dbReference>
<keyword evidence="10" id="KW-1185">Reference proteome</keyword>
<reference evidence="9 10" key="1">
    <citation type="journal article" date="2010" name="Genome Biol. Evol.">
        <title>The sequence of a 1.8-mb bacterial linear plasmid reveals a rich evolutionary reservoir of secondary metabolic pathways.</title>
        <authorList>
            <person name="Medema M.H."/>
            <person name="Trefzer A."/>
            <person name="Kovalchuk A."/>
            <person name="van den Berg M."/>
            <person name="Mueller U."/>
            <person name="Heijne W."/>
            <person name="Wu L."/>
            <person name="Alam M.T."/>
            <person name="Ronning C.M."/>
            <person name="Nierman W.C."/>
            <person name="Bovenberg R.A.L."/>
            <person name="Breitling R."/>
            <person name="Takano E."/>
        </authorList>
    </citation>
    <scope>NUCLEOTIDE SEQUENCE [LARGE SCALE GENOMIC DNA]</scope>
    <source>
        <strain evidence="10">ATCC 27064 / DSM 738 / JCM 4710 / NBRC 13307 / NCIMB 12785 / NRRL 3585 / VKM Ac-602</strain>
        <plasmid evidence="9">pSCL4</plasmid>
    </source>
</reference>
<dbReference type="InterPro" id="IPR015424">
    <property type="entry name" value="PyrdxlP-dep_Trfase"/>
</dbReference>